<dbReference type="HOGENOM" id="CLU_1286034_0_0_1"/>
<dbReference type="RefSeq" id="XP_007395364.1">
    <property type="nucleotide sequence ID" value="XM_007395302.1"/>
</dbReference>
<gene>
    <name evidence="1" type="ORF">PHACADRAFT_255319</name>
</gene>
<name>K5WX12_PHACS</name>
<sequence>MFGCTNNIAVPAWILATASTRHSFTRRRMAGPAVPAETWALIELIQTFLDDSELGRSNFYVNRATADTCSFVGSLHQGMEPFAYMSAQVVKSVPSACRNEAWSVRQIVLTDSAEIDSKSHQYFHSRDWSALALLLPAFPQLQQFQVLCGEKHSEEDFRALSDKVAGAVNDHTHPPVTLQHDRYLPDGTFLQPALFDLTKADVEAGREYATWRRRRAEEIDEQTRLRAARDSDPKSETD</sequence>
<dbReference type="GeneID" id="18916276"/>
<dbReference type="InParanoid" id="K5WX12"/>
<dbReference type="Proteomes" id="UP000008370">
    <property type="component" value="Unassembled WGS sequence"/>
</dbReference>
<keyword evidence="2" id="KW-1185">Reference proteome</keyword>
<evidence type="ECO:0000313" key="1">
    <source>
        <dbReference type="EMBL" id="EKM55017.1"/>
    </source>
</evidence>
<dbReference type="AlphaFoldDB" id="K5WX12"/>
<dbReference type="EMBL" id="JH930472">
    <property type="protein sequence ID" value="EKM55017.1"/>
    <property type="molecule type" value="Genomic_DNA"/>
</dbReference>
<proteinExistence type="predicted"/>
<evidence type="ECO:0000313" key="2">
    <source>
        <dbReference type="Proteomes" id="UP000008370"/>
    </source>
</evidence>
<dbReference type="KEGG" id="pco:PHACADRAFT_255319"/>
<reference evidence="1 2" key="1">
    <citation type="journal article" date="2012" name="BMC Genomics">
        <title>Comparative genomics of the white-rot fungi, Phanerochaete carnosa and P. chrysosporium, to elucidate the genetic basis of the distinct wood types they colonize.</title>
        <authorList>
            <person name="Suzuki H."/>
            <person name="MacDonald J."/>
            <person name="Syed K."/>
            <person name="Salamov A."/>
            <person name="Hori C."/>
            <person name="Aerts A."/>
            <person name="Henrissat B."/>
            <person name="Wiebenga A."/>
            <person name="vanKuyk P.A."/>
            <person name="Barry K."/>
            <person name="Lindquist E."/>
            <person name="LaButti K."/>
            <person name="Lapidus A."/>
            <person name="Lucas S."/>
            <person name="Coutinho P."/>
            <person name="Gong Y."/>
            <person name="Samejima M."/>
            <person name="Mahadevan R."/>
            <person name="Abou-Zaid M."/>
            <person name="de Vries R.P."/>
            <person name="Igarashi K."/>
            <person name="Yadav J.S."/>
            <person name="Grigoriev I.V."/>
            <person name="Master E.R."/>
        </authorList>
    </citation>
    <scope>NUCLEOTIDE SEQUENCE [LARGE SCALE GENOMIC DNA]</scope>
    <source>
        <strain evidence="1 2">HHB-10118-sp</strain>
    </source>
</reference>
<organism evidence="1 2">
    <name type="scientific">Phanerochaete carnosa (strain HHB-10118-sp)</name>
    <name type="common">White-rot fungus</name>
    <name type="synonym">Peniophora carnosa</name>
    <dbReference type="NCBI Taxonomy" id="650164"/>
    <lineage>
        <taxon>Eukaryota</taxon>
        <taxon>Fungi</taxon>
        <taxon>Dikarya</taxon>
        <taxon>Basidiomycota</taxon>
        <taxon>Agaricomycotina</taxon>
        <taxon>Agaricomycetes</taxon>
        <taxon>Polyporales</taxon>
        <taxon>Phanerochaetaceae</taxon>
        <taxon>Phanerochaete</taxon>
    </lineage>
</organism>
<accession>K5WX12</accession>
<protein>
    <submittedName>
        <fullName evidence="1">Uncharacterized protein</fullName>
    </submittedName>
</protein>